<sequence>MRKRTVFSLALAAIMTLSACSTATGTEANAPEGHAYAQHKGSLDVSVLRTSHYDFPAYETPEELVKDRPVVAAGVIGGWQQGPILDSGTGVLDYRIILRMRVTEPLKGVKGRSSIPRGLVFIELSQGAVLSDPAVPADQWKPHKSVEDFEKALPAGTKILAFPRERPPHEQAVVDPGARLPAGARLMSVPPQGLILEDPQLALQRPDESTALVGGLEELNAGGAEWLKHRTVQELASHLRGQGFGE</sequence>
<evidence type="ECO:0000313" key="2">
    <source>
        <dbReference type="EMBL" id="GIH89064.1"/>
    </source>
</evidence>
<name>A0A8J3SC40_PLARO</name>
<organism evidence="2 3">
    <name type="scientific">Planobispora rosea</name>
    <dbReference type="NCBI Taxonomy" id="35762"/>
    <lineage>
        <taxon>Bacteria</taxon>
        <taxon>Bacillati</taxon>
        <taxon>Actinomycetota</taxon>
        <taxon>Actinomycetes</taxon>
        <taxon>Streptosporangiales</taxon>
        <taxon>Streptosporangiaceae</taxon>
        <taxon>Planobispora</taxon>
    </lineage>
</organism>
<dbReference type="EMBL" id="BOOI01000102">
    <property type="protein sequence ID" value="GIH89064.1"/>
    <property type="molecule type" value="Genomic_DNA"/>
</dbReference>
<protein>
    <recommendedName>
        <fullName evidence="4">Lipoprotein</fullName>
    </recommendedName>
</protein>
<keyword evidence="1" id="KW-0732">Signal</keyword>
<feature type="signal peptide" evidence="1">
    <location>
        <begin position="1"/>
        <end position="23"/>
    </location>
</feature>
<comment type="caution">
    <text evidence="2">The sequence shown here is derived from an EMBL/GenBank/DDBJ whole genome shotgun (WGS) entry which is preliminary data.</text>
</comment>
<keyword evidence="3" id="KW-1185">Reference proteome</keyword>
<reference evidence="2" key="1">
    <citation type="submission" date="2021-01" db="EMBL/GenBank/DDBJ databases">
        <title>Whole genome shotgun sequence of Planobispora rosea NBRC 15558.</title>
        <authorList>
            <person name="Komaki H."/>
            <person name="Tamura T."/>
        </authorList>
    </citation>
    <scope>NUCLEOTIDE SEQUENCE</scope>
    <source>
        <strain evidence="2">NBRC 15558</strain>
    </source>
</reference>
<proteinExistence type="predicted"/>
<gene>
    <name evidence="2" type="ORF">Pro02_74720</name>
</gene>
<dbReference type="AlphaFoldDB" id="A0A8J3SC40"/>
<dbReference type="Proteomes" id="UP000655044">
    <property type="component" value="Unassembled WGS sequence"/>
</dbReference>
<accession>A0A8J3SC40</accession>
<evidence type="ECO:0008006" key="4">
    <source>
        <dbReference type="Google" id="ProtNLM"/>
    </source>
</evidence>
<evidence type="ECO:0000313" key="3">
    <source>
        <dbReference type="Proteomes" id="UP000655044"/>
    </source>
</evidence>
<dbReference type="PROSITE" id="PS51257">
    <property type="entry name" value="PROKAR_LIPOPROTEIN"/>
    <property type="match status" value="1"/>
</dbReference>
<dbReference type="RefSeq" id="WP_189244061.1">
    <property type="nucleotide sequence ID" value="NZ_BMQP01000072.1"/>
</dbReference>
<feature type="chain" id="PRO_5038754467" description="Lipoprotein" evidence="1">
    <location>
        <begin position="24"/>
        <end position="246"/>
    </location>
</feature>
<evidence type="ECO:0000256" key="1">
    <source>
        <dbReference type="SAM" id="SignalP"/>
    </source>
</evidence>